<organism evidence="5 6">
    <name type="scientific">Listeria kieliensis</name>
    <dbReference type="NCBI Taxonomy" id="1621700"/>
    <lineage>
        <taxon>Bacteria</taxon>
        <taxon>Bacillati</taxon>
        <taxon>Bacillota</taxon>
        <taxon>Bacilli</taxon>
        <taxon>Bacillales</taxon>
        <taxon>Listeriaceae</taxon>
        <taxon>Listeria</taxon>
    </lineage>
</organism>
<accession>A0A3D8TU29</accession>
<proteinExistence type="predicted"/>
<dbReference type="InterPro" id="IPR011608">
    <property type="entry name" value="PRD"/>
</dbReference>
<dbReference type="Pfam" id="PF03123">
    <property type="entry name" value="CAT_RBD"/>
    <property type="match status" value="1"/>
</dbReference>
<dbReference type="PANTHER" id="PTHR30185:SF18">
    <property type="entry name" value="TRANSCRIPTIONAL REGULATOR MTLR"/>
    <property type="match status" value="1"/>
</dbReference>
<dbReference type="GO" id="GO:0003723">
    <property type="term" value="F:RNA binding"/>
    <property type="evidence" value="ECO:0007669"/>
    <property type="project" value="InterPro"/>
</dbReference>
<evidence type="ECO:0000313" key="5">
    <source>
        <dbReference type="EMBL" id="RDX02596.1"/>
    </source>
</evidence>
<keyword evidence="3" id="KW-0804">Transcription</keyword>
<dbReference type="InterPro" id="IPR036634">
    <property type="entry name" value="PRD_sf"/>
</dbReference>
<dbReference type="SUPFAM" id="SSF63520">
    <property type="entry name" value="PTS-regulatory domain, PRD"/>
    <property type="match status" value="2"/>
</dbReference>
<dbReference type="Gene3D" id="1.10.1790.10">
    <property type="entry name" value="PRD domain"/>
    <property type="match status" value="2"/>
</dbReference>
<evidence type="ECO:0000259" key="4">
    <source>
        <dbReference type="PROSITE" id="PS51372"/>
    </source>
</evidence>
<protein>
    <recommendedName>
        <fullName evidence="4">PRD domain-containing protein</fullName>
    </recommendedName>
</protein>
<evidence type="ECO:0000313" key="6">
    <source>
        <dbReference type="Proteomes" id="UP000257055"/>
    </source>
</evidence>
<comment type="caution">
    <text evidence="5">The sequence shown here is derived from an EMBL/GenBank/DDBJ whole genome shotgun (WGS) entry which is preliminary data.</text>
</comment>
<keyword evidence="2" id="KW-0805">Transcription regulation</keyword>
<keyword evidence="1" id="KW-0677">Repeat</keyword>
<evidence type="ECO:0000256" key="1">
    <source>
        <dbReference type="ARBA" id="ARBA00022737"/>
    </source>
</evidence>
<dbReference type="InterPro" id="IPR050661">
    <property type="entry name" value="BglG_antiterminators"/>
</dbReference>
<dbReference type="Proteomes" id="UP000257055">
    <property type="component" value="Unassembled WGS sequence"/>
</dbReference>
<dbReference type="PROSITE" id="PS51372">
    <property type="entry name" value="PRD_2"/>
    <property type="match status" value="2"/>
</dbReference>
<keyword evidence="6" id="KW-1185">Reference proteome</keyword>
<dbReference type="SMART" id="SM01061">
    <property type="entry name" value="CAT_RBD"/>
    <property type="match status" value="1"/>
</dbReference>
<dbReference type="PANTHER" id="PTHR30185">
    <property type="entry name" value="CRYPTIC BETA-GLUCOSIDE BGL OPERON ANTITERMINATOR"/>
    <property type="match status" value="1"/>
</dbReference>
<dbReference type="Pfam" id="PF00874">
    <property type="entry name" value="PRD"/>
    <property type="match status" value="2"/>
</dbReference>
<dbReference type="InterPro" id="IPR036650">
    <property type="entry name" value="CAT_RNA-bd_dom_sf"/>
</dbReference>
<dbReference type="GO" id="GO:0006355">
    <property type="term" value="P:regulation of DNA-templated transcription"/>
    <property type="evidence" value="ECO:0007669"/>
    <property type="project" value="InterPro"/>
</dbReference>
<name>A0A3D8TU29_9LIST</name>
<dbReference type="InterPro" id="IPR004341">
    <property type="entry name" value="CAT_RNA-bd_dom"/>
</dbReference>
<dbReference type="RefSeq" id="WP_122865450.1">
    <property type="nucleotide sequence ID" value="NZ_LARY01000001.1"/>
</dbReference>
<evidence type="ECO:0000256" key="2">
    <source>
        <dbReference type="ARBA" id="ARBA00023015"/>
    </source>
</evidence>
<reference evidence="6" key="1">
    <citation type="submission" date="2015-04" db="EMBL/GenBank/DDBJ databases">
        <authorList>
            <person name="Schardt J."/>
            <person name="Mueller-Herbst S."/>
            <person name="Scherer S."/>
            <person name="Huptas C."/>
        </authorList>
    </citation>
    <scope>NUCLEOTIDE SEQUENCE [LARGE SCALE GENOMIC DNA]</scope>
    <source>
        <strain evidence="6">Kiel-L1</strain>
    </source>
</reference>
<dbReference type="SUPFAM" id="SSF50151">
    <property type="entry name" value="SacY-like RNA-binding domain"/>
    <property type="match status" value="1"/>
</dbReference>
<dbReference type="AlphaFoldDB" id="A0A3D8TU29"/>
<gene>
    <name evidence="5" type="ORF">UR08_03570</name>
</gene>
<dbReference type="EMBL" id="LARY01000001">
    <property type="protein sequence ID" value="RDX02596.1"/>
    <property type="molecule type" value="Genomic_DNA"/>
</dbReference>
<evidence type="ECO:0000256" key="3">
    <source>
        <dbReference type="ARBA" id="ARBA00023163"/>
    </source>
</evidence>
<feature type="domain" description="PRD" evidence="4">
    <location>
        <begin position="173"/>
        <end position="280"/>
    </location>
</feature>
<dbReference type="Gene3D" id="2.30.24.10">
    <property type="entry name" value="CAT RNA-binding domain"/>
    <property type="match status" value="1"/>
</dbReference>
<sequence length="280" mass="31852">MKVKRRINNNVVLATDVGATSGEGILIGKGIGFNAYPGDEIDSNRVQTTYLPSGERSVEQMARELGDASEDDIALTSQLTKIIGTEMNEKVNEGLFFGLLDHLTFAFKRLEQGIDIHSPLEWEIKHYYPQIYQLGERIVGKMNRLRECELPASEAAFIALHIINNTQNLDSIGSTIELLEISRDVSKLIAMSTSKPIDEESISYQRFVNHLRYFVLRLDKVDLELPRETNPELMKMIVDQYPKEYQISKKISGYLSKRYQAPVSEDENLYLTLHLVRLLG</sequence>
<feature type="domain" description="PRD" evidence="4">
    <location>
        <begin position="67"/>
        <end position="172"/>
    </location>
</feature>